<dbReference type="InterPro" id="IPR036390">
    <property type="entry name" value="WH_DNA-bd_sf"/>
</dbReference>
<evidence type="ECO:0000256" key="3">
    <source>
        <dbReference type="ARBA" id="ARBA00023163"/>
    </source>
</evidence>
<dbReference type="RefSeq" id="WP_189048636.1">
    <property type="nucleotide sequence ID" value="NZ_BMJQ01000010.1"/>
</dbReference>
<protein>
    <submittedName>
        <fullName evidence="6">Transcriptional regulator</fullName>
    </submittedName>
</protein>
<dbReference type="PROSITE" id="PS51078">
    <property type="entry name" value="ICLR_ED"/>
    <property type="match status" value="1"/>
</dbReference>
<dbReference type="Pfam" id="PF01614">
    <property type="entry name" value="IclR_C"/>
    <property type="match status" value="1"/>
</dbReference>
<reference evidence="6" key="2">
    <citation type="submission" date="2020-09" db="EMBL/GenBank/DDBJ databases">
        <authorList>
            <person name="Sun Q."/>
            <person name="Zhou Y."/>
        </authorList>
    </citation>
    <scope>NUCLEOTIDE SEQUENCE</scope>
    <source>
        <strain evidence="6">CGMCC 1.15725</strain>
    </source>
</reference>
<evidence type="ECO:0000259" key="5">
    <source>
        <dbReference type="PROSITE" id="PS51078"/>
    </source>
</evidence>
<keyword evidence="7" id="KW-1185">Reference proteome</keyword>
<dbReference type="InterPro" id="IPR005471">
    <property type="entry name" value="Tscrpt_reg_IclR_N"/>
</dbReference>
<dbReference type="EMBL" id="BMJQ01000010">
    <property type="protein sequence ID" value="GGF28312.1"/>
    <property type="molecule type" value="Genomic_DNA"/>
</dbReference>
<dbReference type="InterPro" id="IPR014757">
    <property type="entry name" value="Tscrpt_reg_IclR_C"/>
</dbReference>
<dbReference type="GO" id="GO:0003700">
    <property type="term" value="F:DNA-binding transcription factor activity"/>
    <property type="evidence" value="ECO:0007669"/>
    <property type="project" value="TreeGrafter"/>
</dbReference>
<keyword evidence="2" id="KW-0238">DNA-binding</keyword>
<dbReference type="Gene3D" id="1.10.10.10">
    <property type="entry name" value="Winged helix-like DNA-binding domain superfamily/Winged helix DNA-binding domain"/>
    <property type="match status" value="1"/>
</dbReference>
<dbReference type="AlphaFoldDB" id="A0A8J3E389"/>
<dbReference type="PROSITE" id="PS51077">
    <property type="entry name" value="HTH_ICLR"/>
    <property type="match status" value="1"/>
</dbReference>
<dbReference type="InterPro" id="IPR036388">
    <property type="entry name" value="WH-like_DNA-bd_sf"/>
</dbReference>
<dbReference type="Gene3D" id="3.30.450.40">
    <property type="match status" value="1"/>
</dbReference>
<dbReference type="InterPro" id="IPR029016">
    <property type="entry name" value="GAF-like_dom_sf"/>
</dbReference>
<evidence type="ECO:0000313" key="6">
    <source>
        <dbReference type="EMBL" id="GGF28312.1"/>
    </source>
</evidence>
<evidence type="ECO:0000313" key="7">
    <source>
        <dbReference type="Proteomes" id="UP000646365"/>
    </source>
</evidence>
<comment type="caution">
    <text evidence="6">The sequence shown here is derived from an EMBL/GenBank/DDBJ whole genome shotgun (WGS) entry which is preliminary data.</text>
</comment>
<proteinExistence type="predicted"/>
<dbReference type="Proteomes" id="UP000646365">
    <property type="component" value="Unassembled WGS sequence"/>
</dbReference>
<accession>A0A8J3E389</accession>
<dbReference type="SUPFAM" id="SSF55781">
    <property type="entry name" value="GAF domain-like"/>
    <property type="match status" value="1"/>
</dbReference>
<dbReference type="SUPFAM" id="SSF46785">
    <property type="entry name" value="Winged helix' DNA-binding domain"/>
    <property type="match status" value="1"/>
</dbReference>
<dbReference type="GO" id="GO:0045892">
    <property type="term" value="P:negative regulation of DNA-templated transcription"/>
    <property type="evidence" value="ECO:0007669"/>
    <property type="project" value="TreeGrafter"/>
</dbReference>
<name>A0A8J3E389_9PROT</name>
<evidence type="ECO:0000256" key="1">
    <source>
        <dbReference type="ARBA" id="ARBA00023015"/>
    </source>
</evidence>
<reference evidence="6" key="1">
    <citation type="journal article" date="2014" name="Int. J. Syst. Evol. Microbiol.">
        <title>Complete genome sequence of Corynebacterium casei LMG S-19264T (=DSM 44701T), isolated from a smear-ripened cheese.</title>
        <authorList>
            <consortium name="US DOE Joint Genome Institute (JGI-PGF)"/>
            <person name="Walter F."/>
            <person name="Albersmeier A."/>
            <person name="Kalinowski J."/>
            <person name="Ruckert C."/>
        </authorList>
    </citation>
    <scope>NUCLEOTIDE SEQUENCE</scope>
    <source>
        <strain evidence="6">CGMCC 1.15725</strain>
    </source>
</reference>
<organism evidence="6 7">
    <name type="scientific">Aliidongia dinghuensis</name>
    <dbReference type="NCBI Taxonomy" id="1867774"/>
    <lineage>
        <taxon>Bacteria</taxon>
        <taxon>Pseudomonadati</taxon>
        <taxon>Pseudomonadota</taxon>
        <taxon>Alphaproteobacteria</taxon>
        <taxon>Rhodospirillales</taxon>
        <taxon>Dongiaceae</taxon>
        <taxon>Aliidongia</taxon>
    </lineage>
</organism>
<gene>
    <name evidence="6" type="primary">kdgR</name>
    <name evidence="6" type="ORF">GCM10011611_37950</name>
</gene>
<feature type="domain" description="IclR-ED" evidence="5">
    <location>
        <begin position="81"/>
        <end position="260"/>
    </location>
</feature>
<dbReference type="PANTHER" id="PTHR30136:SF7">
    <property type="entry name" value="HTH-TYPE TRANSCRIPTIONAL REGULATOR KDGR-RELATED"/>
    <property type="match status" value="1"/>
</dbReference>
<evidence type="ECO:0000256" key="2">
    <source>
        <dbReference type="ARBA" id="ARBA00023125"/>
    </source>
</evidence>
<dbReference type="Pfam" id="PF09339">
    <property type="entry name" value="HTH_IclR"/>
    <property type="match status" value="1"/>
</dbReference>
<keyword evidence="1" id="KW-0805">Transcription regulation</keyword>
<dbReference type="PANTHER" id="PTHR30136">
    <property type="entry name" value="HELIX-TURN-HELIX TRANSCRIPTIONAL REGULATOR, ICLR FAMILY"/>
    <property type="match status" value="1"/>
</dbReference>
<feature type="domain" description="HTH iclR-type" evidence="4">
    <location>
        <begin position="18"/>
        <end position="80"/>
    </location>
</feature>
<dbReference type="InterPro" id="IPR050707">
    <property type="entry name" value="HTH_MetabolicPath_Reg"/>
</dbReference>
<dbReference type="SMART" id="SM00346">
    <property type="entry name" value="HTH_ICLR"/>
    <property type="match status" value="1"/>
</dbReference>
<evidence type="ECO:0000259" key="4">
    <source>
        <dbReference type="PROSITE" id="PS51077"/>
    </source>
</evidence>
<sequence length="263" mass="28215">MSEEVNNDEQADARRPGAPALEKGLDLLEALAAEPNGISQKALAGRIGRSVGEIFRMLGVLEQRGYVTRHPKTGEYSLSLRLFQLATHHPPSRRLQQAALPVMEELAAETGLSCHLSMVSGEHFLIVAQAESDRPMGWSVKLGAVFPFTLDFVSARVIAAFQRERRRTELVAVLARQSKVPADGIAPRLETIATAGYDMAPSTIVAGLVDMSAPVVDHSGQAVAALTLPFLPQRDQNRDPAVALALLRDAARRISANVGAATA</sequence>
<dbReference type="GO" id="GO:0003677">
    <property type="term" value="F:DNA binding"/>
    <property type="evidence" value="ECO:0007669"/>
    <property type="project" value="UniProtKB-KW"/>
</dbReference>
<keyword evidence="3" id="KW-0804">Transcription</keyword>